<dbReference type="GO" id="GO:0051301">
    <property type="term" value="P:cell division"/>
    <property type="evidence" value="ECO:0007669"/>
    <property type="project" value="UniProtKB-KW"/>
</dbReference>
<dbReference type="GO" id="GO:0005634">
    <property type="term" value="C:nucleus"/>
    <property type="evidence" value="ECO:0007669"/>
    <property type="project" value="InterPro"/>
</dbReference>
<evidence type="ECO:0000256" key="7">
    <source>
        <dbReference type="ARBA" id="ARBA00023054"/>
    </source>
</evidence>
<dbReference type="OrthoDB" id="1884855at2759"/>
<dbReference type="EMBL" id="JH711574">
    <property type="protein sequence ID" value="EIW85478.1"/>
    <property type="molecule type" value="Genomic_DNA"/>
</dbReference>
<reference evidence="12" key="1">
    <citation type="journal article" date="2012" name="Science">
        <title>The Paleozoic origin of enzymatic lignin decomposition reconstructed from 31 fungal genomes.</title>
        <authorList>
            <person name="Floudas D."/>
            <person name="Binder M."/>
            <person name="Riley R."/>
            <person name="Barry K."/>
            <person name="Blanchette R.A."/>
            <person name="Henrissat B."/>
            <person name="Martinez A.T."/>
            <person name="Otillar R."/>
            <person name="Spatafora J.W."/>
            <person name="Yadav J.S."/>
            <person name="Aerts A."/>
            <person name="Benoit I."/>
            <person name="Boyd A."/>
            <person name="Carlson A."/>
            <person name="Copeland A."/>
            <person name="Coutinho P.M."/>
            <person name="de Vries R.P."/>
            <person name="Ferreira P."/>
            <person name="Findley K."/>
            <person name="Foster B."/>
            <person name="Gaskell J."/>
            <person name="Glotzer D."/>
            <person name="Gorecki P."/>
            <person name="Heitman J."/>
            <person name="Hesse C."/>
            <person name="Hori C."/>
            <person name="Igarashi K."/>
            <person name="Jurgens J.A."/>
            <person name="Kallen N."/>
            <person name="Kersten P."/>
            <person name="Kohler A."/>
            <person name="Kuees U."/>
            <person name="Kumar T.K.A."/>
            <person name="Kuo A."/>
            <person name="LaButti K."/>
            <person name="Larrondo L.F."/>
            <person name="Lindquist E."/>
            <person name="Ling A."/>
            <person name="Lombard V."/>
            <person name="Lucas S."/>
            <person name="Lundell T."/>
            <person name="Martin R."/>
            <person name="McLaughlin D.J."/>
            <person name="Morgenstern I."/>
            <person name="Morin E."/>
            <person name="Murat C."/>
            <person name="Nagy L.G."/>
            <person name="Nolan M."/>
            <person name="Ohm R.A."/>
            <person name="Patyshakuliyeva A."/>
            <person name="Rokas A."/>
            <person name="Ruiz-Duenas F.J."/>
            <person name="Sabat G."/>
            <person name="Salamov A."/>
            <person name="Samejima M."/>
            <person name="Schmutz J."/>
            <person name="Slot J.C."/>
            <person name="St John F."/>
            <person name="Stenlid J."/>
            <person name="Sun H."/>
            <person name="Sun S."/>
            <person name="Syed K."/>
            <person name="Tsang A."/>
            <person name="Wiebenga A."/>
            <person name="Young D."/>
            <person name="Pisabarro A."/>
            <person name="Eastwood D.C."/>
            <person name="Martin F."/>
            <person name="Cullen D."/>
            <person name="Grigoriev I.V."/>
            <person name="Hibbett D.S."/>
        </authorList>
    </citation>
    <scope>NUCLEOTIDE SEQUENCE [LARGE SCALE GENOMIC DNA]</scope>
    <source>
        <strain evidence="12">RWD-64-598 SS2</strain>
    </source>
</reference>
<comment type="similarity">
    <text evidence="2">Belongs to the mis12 family.</text>
</comment>
<gene>
    <name evidence="11" type="ORF">CONPUDRAFT_98571</name>
</gene>
<evidence type="ECO:0000256" key="10">
    <source>
        <dbReference type="SAM" id="Coils"/>
    </source>
</evidence>
<dbReference type="GeneID" id="19211885"/>
<dbReference type="KEGG" id="cput:CONPUDRAFT_98571"/>
<keyword evidence="7 10" id="KW-0175">Coiled coil</keyword>
<keyword evidence="3" id="KW-0158">Chromosome</keyword>
<dbReference type="Proteomes" id="UP000053558">
    <property type="component" value="Unassembled WGS sequence"/>
</dbReference>
<keyword evidence="4" id="KW-0132">Cell division</keyword>
<evidence type="ECO:0000256" key="1">
    <source>
        <dbReference type="ARBA" id="ARBA00004629"/>
    </source>
</evidence>
<evidence type="ECO:0000256" key="4">
    <source>
        <dbReference type="ARBA" id="ARBA00022618"/>
    </source>
</evidence>
<evidence type="ECO:0000256" key="2">
    <source>
        <dbReference type="ARBA" id="ARBA00008643"/>
    </source>
</evidence>
<dbReference type="GO" id="GO:0051382">
    <property type="term" value="P:kinetochore assembly"/>
    <property type="evidence" value="ECO:0007669"/>
    <property type="project" value="TreeGrafter"/>
</dbReference>
<evidence type="ECO:0000256" key="8">
    <source>
        <dbReference type="ARBA" id="ARBA00023306"/>
    </source>
</evidence>
<dbReference type="GO" id="GO:0000070">
    <property type="term" value="P:mitotic sister chromatid segregation"/>
    <property type="evidence" value="ECO:0007669"/>
    <property type="project" value="TreeGrafter"/>
</dbReference>
<comment type="caution">
    <text evidence="11">The sequence shown here is derived from an EMBL/GenBank/DDBJ whole genome shotgun (WGS) entry which is preliminary data.</text>
</comment>
<sequence>MANPSASAPPPSVPSVLLPEILAFSPQLLLDDVINYANDAITTNVDGMEEFLTRWAQNRTKKPGEEWDSTQEVEKGLVAYQTLLESHTDIAFDFFETWSLRNIFAVPPDLPIVVPHQEGLDLSCPPEREVELMTEIEELRKKIDAQRKLKRLLKRAARKAKAQRRRSEHVLSELAFLQSPHMQELADLPAQFESMYNSVSTLPPLTDEYIATFTSTPVADPGKRDWETSKAGYQEWAVKQLLAKARQQDIAAGKRSMAVDAVVEDTAAIANAGHLRAALDALTASSRRPRQDDAMDI</sequence>
<keyword evidence="5" id="KW-0498">Mitosis</keyword>
<evidence type="ECO:0000256" key="6">
    <source>
        <dbReference type="ARBA" id="ARBA00022838"/>
    </source>
</evidence>
<dbReference type="PANTHER" id="PTHR14527">
    <property type="entry name" value="PROTEIN MIS12 HOMOLOG"/>
    <property type="match status" value="1"/>
</dbReference>
<dbReference type="Pfam" id="PF05859">
    <property type="entry name" value="Mis12"/>
    <property type="match status" value="1"/>
</dbReference>
<name>A0A5M3N283_CONPW</name>
<evidence type="ECO:0000256" key="5">
    <source>
        <dbReference type="ARBA" id="ARBA00022776"/>
    </source>
</evidence>
<dbReference type="PANTHER" id="PTHR14527:SF2">
    <property type="entry name" value="PROTEIN MIS12 HOMOLOG"/>
    <property type="match status" value="1"/>
</dbReference>
<feature type="coiled-coil region" evidence="10">
    <location>
        <begin position="129"/>
        <end position="166"/>
    </location>
</feature>
<evidence type="ECO:0000313" key="12">
    <source>
        <dbReference type="Proteomes" id="UP000053558"/>
    </source>
</evidence>
<evidence type="ECO:0000313" key="11">
    <source>
        <dbReference type="EMBL" id="EIW85478.1"/>
    </source>
</evidence>
<proteinExistence type="inferred from homology"/>
<dbReference type="RefSeq" id="XP_007764953.1">
    <property type="nucleotide sequence ID" value="XM_007766763.1"/>
</dbReference>
<dbReference type="GO" id="GO:0000444">
    <property type="term" value="C:MIS12/MIND type complex"/>
    <property type="evidence" value="ECO:0007669"/>
    <property type="project" value="TreeGrafter"/>
</dbReference>
<dbReference type="InterPro" id="IPR008685">
    <property type="entry name" value="Centromere_Mis12"/>
</dbReference>
<evidence type="ECO:0000256" key="9">
    <source>
        <dbReference type="ARBA" id="ARBA00023328"/>
    </source>
</evidence>
<dbReference type="OMA" id="HAIDHTM"/>
<keyword evidence="12" id="KW-1185">Reference proteome</keyword>
<accession>A0A5M3N283</accession>
<keyword evidence="8" id="KW-0131">Cell cycle</keyword>
<keyword evidence="6" id="KW-0995">Kinetochore</keyword>
<dbReference type="AlphaFoldDB" id="A0A5M3N283"/>
<keyword evidence="9" id="KW-0137">Centromere</keyword>
<evidence type="ECO:0000256" key="3">
    <source>
        <dbReference type="ARBA" id="ARBA00022454"/>
    </source>
</evidence>
<organism evidence="11 12">
    <name type="scientific">Coniophora puteana (strain RWD-64-598)</name>
    <name type="common">Brown rot fungus</name>
    <dbReference type="NCBI Taxonomy" id="741705"/>
    <lineage>
        <taxon>Eukaryota</taxon>
        <taxon>Fungi</taxon>
        <taxon>Dikarya</taxon>
        <taxon>Basidiomycota</taxon>
        <taxon>Agaricomycotina</taxon>
        <taxon>Agaricomycetes</taxon>
        <taxon>Agaricomycetidae</taxon>
        <taxon>Boletales</taxon>
        <taxon>Coniophorineae</taxon>
        <taxon>Coniophoraceae</taxon>
        <taxon>Coniophora</taxon>
    </lineage>
</organism>
<comment type="subcellular location">
    <subcellularLocation>
        <location evidence="1">Chromosome</location>
        <location evidence="1">Centromere</location>
        <location evidence="1">Kinetochore</location>
    </subcellularLocation>
</comment>
<protein>
    <submittedName>
        <fullName evidence="11">Mis12-domain-containing protein</fullName>
    </submittedName>
</protein>